<proteinExistence type="predicted"/>
<dbReference type="InterPro" id="IPR014931">
    <property type="entry name" value="DUF1805"/>
</dbReference>
<name>A0AAV7ZUK1_9EUKA</name>
<dbReference type="InterPro" id="IPR036493">
    <property type="entry name" value="YunC_sf"/>
</dbReference>
<comment type="caution">
    <text evidence="1">The sequence shown here is derived from an EMBL/GenBank/DDBJ whole genome shotgun (WGS) entry which is preliminary data.</text>
</comment>
<accession>A0AAV7ZUK1</accession>
<dbReference type="Pfam" id="PF08827">
    <property type="entry name" value="DUF1805"/>
    <property type="match status" value="1"/>
</dbReference>
<sequence>MSIKKYVYEKIDLKLPLLIIKAKNGLLGCGYLNIETFNKTGESCAIVSGVSTHESMFEALVKFVSKAAQEKGVEKGMTGLEALELMNL</sequence>
<evidence type="ECO:0000313" key="1">
    <source>
        <dbReference type="EMBL" id="KAJ3444135.1"/>
    </source>
</evidence>
<dbReference type="AlphaFoldDB" id="A0AAV7ZUK1"/>
<dbReference type="Gene3D" id="3.30.1980.10">
    <property type="entry name" value="Hypothetical protein YunC"/>
    <property type="match status" value="1"/>
</dbReference>
<evidence type="ECO:0008006" key="3">
    <source>
        <dbReference type="Google" id="ProtNLM"/>
    </source>
</evidence>
<evidence type="ECO:0000313" key="2">
    <source>
        <dbReference type="Proteomes" id="UP001146793"/>
    </source>
</evidence>
<reference evidence="1" key="1">
    <citation type="submission" date="2022-08" db="EMBL/GenBank/DDBJ databases">
        <title>Novel sulphate-reducing endosymbionts in the free-living metamonad Anaeramoeba.</title>
        <authorList>
            <person name="Jerlstrom-Hultqvist J."/>
            <person name="Cepicka I."/>
            <person name="Gallot-Lavallee L."/>
            <person name="Salas-Leiva D."/>
            <person name="Curtis B.A."/>
            <person name="Zahonova K."/>
            <person name="Pipaliya S."/>
            <person name="Dacks J."/>
            <person name="Roger A.J."/>
        </authorList>
    </citation>
    <scope>NUCLEOTIDE SEQUENCE</scope>
    <source>
        <strain evidence="1">Busselton2</strain>
    </source>
</reference>
<dbReference type="SUPFAM" id="SSF102891">
    <property type="entry name" value="Hypothetical protein Ta1206"/>
    <property type="match status" value="1"/>
</dbReference>
<protein>
    <recommendedName>
        <fullName evidence="3">DUF1805 domain-containing protein</fullName>
    </recommendedName>
</protein>
<dbReference type="Proteomes" id="UP001146793">
    <property type="component" value="Unassembled WGS sequence"/>
</dbReference>
<organism evidence="1 2">
    <name type="scientific">Anaeramoeba flamelloides</name>
    <dbReference type="NCBI Taxonomy" id="1746091"/>
    <lineage>
        <taxon>Eukaryota</taxon>
        <taxon>Metamonada</taxon>
        <taxon>Anaeramoebidae</taxon>
        <taxon>Anaeramoeba</taxon>
    </lineage>
</organism>
<gene>
    <name evidence="1" type="ORF">M0812_09986</name>
</gene>
<dbReference type="EMBL" id="JANTQA010000023">
    <property type="protein sequence ID" value="KAJ3444135.1"/>
    <property type="molecule type" value="Genomic_DNA"/>
</dbReference>